<dbReference type="RefSeq" id="XP_067814406.1">
    <property type="nucleotide sequence ID" value="XM_067963714.1"/>
</dbReference>
<feature type="region of interest" description="Disordered" evidence="1">
    <location>
        <begin position="91"/>
        <end position="115"/>
    </location>
</feature>
<evidence type="ECO:0000313" key="2">
    <source>
        <dbReference type="EMBL" id="TDH64907.1"/>
    </source>
</evidence>
<sequence length="217" mass="23840">MELLRGRALLEDPSFSSNSGCGGSTRRNNLSATSVYNAEPNSRSTSGHLTVFNGLSRPAFFRKQAANKQVAKGSAKIAYYFAAVHLRHEEDNENDGLKEGEQPEEEEDEVDEETELTGNDTLAAIKCDLIAAQKEHTDNVTLLRLKALTCYFNMIGMQFRRLKAAAANSASCELGVFFCTVPSTMGGGFCEVLCRTVPVSPKFKSLHICYFSTLQYS</sequence>
<reference evidence="2 3" key="1">
    <citation type="journal article" date="2021" name="Genome Biol.">
        <title>AFLAP: assembly-free linkage analysis pipeline using k-mers from genome sequencing data.</title>
        <authorList>
            <person name="Fletcher K."/>
            <person name="Zhang L."/>
            <person name="Gil J."/>
            <person name="Han R."/>
            <person name="Cavanaugh K."/>
            <person name="Michelmore R."/>
        </authorList>
    </citation>
    <scope>NUCLEOTIDE SEQUENCE [LARGE SCALE GENOMIC DNA]</scope>
    <source>
        <strain evidence="2 3">SF5</strain>
    </source>
</reference>
<dbReference type="KEGG" id="blac:94349385"/>
<dbReference type="Proteomes" id="UP000294530">
    <property type="component" value="Unassembled WGS sequence"/>
</dbReference>
<evidence type="ECO:0000256" key="1">
    <source>
        <dbReference type="SAM" id="MobiDB-lite"/>
    </source>
</evidence>
<keyword evidence="3" id="KW-1185">Reference proteome</keyword>
<feature type="compositionally biased region" description="Basic and acidic residues" evidence="1">
    <location>
        <begin position="91"/>
        <end position="101"/>
    </location>
</feature>
<accession>A0A976IAR5</accession>
<name>A0A976IAR5_BRELC</name>
<feature type="compositionally biased region" description="Acidic residues" evidence="1">
    <location>
        <begin position="102"/>
        <end position="115"/>
    </location>
</feature>
<organism evidence="2 3">
    <name type="scientific">Bremia lactucae</name>
    <name type="common">Lettuce downy mildew</name>
    <dbReference type="NCBI Taxonomy" id="4779"/>
    <lineage>
        <taxon>Eukaryota</taxon>
        <taxon>Sar</taxon>
        <taxon>Stramenopiles</taxon>
        <taxon>Oomycota</taxon>
        <taxon>Peronosporomycetes</taxon>
        <taxon>Peronosporales</taxon>
        <taxon>Peronosporaceae</taxon>
        <taxon>Bremia</taxon>
    </lineage>
</organism>
<comment type="caution">
    <text evidence="2">The sequence shown here is derived from an EMBL/GenBank/DDBJ whole genome shotgun (WGS) entry which is preliminary data.</text>
</comment>
<dbReference type="GeneID" id="94349385"/>
<protein>
    <submittedName>
        <fullName evidence="2">Uncharacterized protein</fullName>
    </submittedName>
</protein>
<evidence type="ECO:0000313" key="3">
    <source>
        <dbReference type="Proteomes" id="UP000294530"/>
    </source>
</evidence>
<dbReference type="AlphaFoldDB" id="A0A976IAR5"/>
<dbReference type="EMBL" id="SHOA02000220">
    <property type="protein sequence ID" value="TDH64907.1"/>
    <property type="molecule type" value="Genomic_DNA"/>
</dbReference>
<proteinExistence type="predicted"/>
<gene>
    <name evidence="2" type="ORF">CCR75_005635</name>
</gene>